<feature type="non-terminal residue" evidence="1">
    <location>
        <position position="1"/>
    </location>
</feature>
<organism evidence="1">
    <name type="scientific">Nothobranchius rachovii</name>
    <name type="common">bluefin notho</name>
    <dbReference type="NCBI Taxonomy" id="451742"/>
    <lineage>
        <taxon>Eukaryota</taxon>
        <taxon>Metazoa</taxon>
        <taxon>Chordata</taxon>
        <taxon>Craniata</taxon>
        <taxon>Vertebrata</taxon>
        <taxon>Euteleostomi</taxon>
        <taxon>Actinopterygii</taxon>
        <taxon>Neopterygii</taxon>
        <taxon>Teleostei</taxon>
        <taxon>Neoteleostei</taxon>
        <taxon>Acanthomorphata</taxon>
        <taxon>Ovalentaria</taxon>
        <taxon>Atherinomorphae</taxon>
        <taxon>Cyprinodontiformes</taxon>
        <taxon>Nothobranchiidae</taxon>
        <taxon>Nothobranchius</taxon>
    </lineage>
</organism>
<evidence type="ECO:0000313" key="1">
    <source>
        <dbReference type="EMBL" id="SBR72291.1"/>
    </source>
</evidence>
<gene>
    <name evidence="1" type="primary">Nfu_g_1_015753</name>
</gene>
<accession>A0A1A8NTB1</accession>
<name>A0A1A8NTB1_9TELE</name>
<sequence length="104" mass="11517">GFQPCLPAPSLTPDCPLSNPHLPTWTPQTLVLSSQPLLLTLTRPAQLALTYPPLKAFNNQETVTPYAADLQLLTPVSALELHRNHPNSDLHLHLHRIKINLLLP</sequence>
<feature type="non-terminal residue" evidence="1">
    <location>
        <position position="104"/>
    </location>
</feature>
<protein>
    <submittedName>
        <fullName evidence="1">Uncharacterized protein</fullName>
    </submittedName>
</protein>
<reference evidence="1" key="2">
    <citation type="submission" date="2016-06" db="EMBL/GenBank/DDBJ databases">
        <title>The genome of a short-lived fish provides insights into sex chromosome evolution and the genetic control of aging.</title>
        <authorList>
            <person name="Reichwald K."/>
            <person name="Felder M."/>
            <person name="Petzold A."/>
            <person name="Koch P."/>
            <person name="Groth M."/>
            <person name="Platzer M."/>
        </authorList>
    </citation>
    <scope>NUCLEOTIDE SEQUENCE</scope>
    <source>
        <tissue evidence="1">Brain</tissue>
    </source>
</reference>
<dbReference type="EMBL" id="HAEH01003829">
    <property type="protein sequence ID" value="SBR72291.1"/>
    <property type="molecule type" value="Transcribed_RNA"/>
</dbReference>
<proteinExistence type="predicted"/>
<reference evidence="1" key="1">
    <citation type="submission" date="2016-05" db="EMBL/GenBank/DDBJ databases">
        <authorList>
            <person name="Lavstsen T."/>
            <person name="Jespersen J.S."/>
        </authorList>
    </citation>
    <scope>NUCLEOTIDE SEQUENCE</scope>
    <source>
        <tissue evidence="1">Brain</tissue>
    </source>
</reference>
<dbReference type="AlphaFoldDB" id="A0A1A8NTB1"/>